<sequence>MPIQDAETRPNMPEAMSHSGVNLAVTEDGAAYNKLRRPDDYLQSLTAQYPAKSELPPAKRKFEAVAIADHEDAPNTKRSREEHAPKKSATSASAVAGDTRRVFRPVKENGMQTMFPGLDDDYASDEDDTTRDALAYLRSVR</sequence>
<feature type="compositionally biased region" description="Basic and acidic residues" evidence="1">
    <location>
        <begin position="98"/>
        <end position="107"/>
    </location>
</feature>
<feature type="compositionally biased region" description="Acidic residues" evidence="1">
    <location>
        <begin position="118"/>
        <end position="128"/>
    </location>
</feature>
<gene>
    <name evidence="2" type="ORF">SLS60_001439</name>
</gene>
<name>A0ABR3S9C4_9PLEO</name>
<feature type="compositionally biased region" description="Basic and acidic residues" evidence="1">
    <location>
        <begin position="67"/>
        <end position="85"/>
    </location>
</feature>
<feature type="region of interest" description="Disordered" evidence="1">
    <location>
        <begin position="67"/>
        <end position="128"/>
    </location>
</feature>
<evidence type="ECO:0000256" key="1">
    <source>
        <dbReference type="SAM" id="MobiDB-lite"/>
    </source>
</evidence>
<accession>A0ABR3S9C4</accession>
<organism evidence="2 3">
    <name type="scientific">Paraconiothyrium brasiliense</name>
    <dbReference type="NCBI Taxonomy" id="300254"/>
    <lineage>
        <taxon>Eukaryota</taxon>
        <taxon>Fungi</taxon>
        <taxon>Dikarya</taxon>
        <taxon>Ascomycota</taxon>
        <taxon>Pezizomycotina</taxon>
        <taxon>Dothideomycetes</taxon>
        <taxon>Pleosporomycetidae</taxon>
        <taxon>Pleosporales</taxon>
        <taxon>Massarineae</taxon>
        <taxon>Didymosphaeriaceae</taxon>
        <taxon>Paraconiothyrium</taxon>
    </lineage>
</organism>
<evidence type="ECO:0000313" key="3">
    <source>
        <dbReference type="Proteomes" id="UP001521785"/>
    </source>
</evidence>
<dbReference type="EMBL" id="JAKJXO020000001">
    <property type="protein sequence ID" value="KAL1613207.1"/>
    <property type="molecule type" value="Genomic_DNA"/>
</dbReference>
<evidence type="ECO:0000313" key="2">
    <source>
        <dbReference type="EMBL" id="KAL1613207.1"/>
    </source>
</evidence>
<protein>
    <submittedName>
        <fullName evidence="2">Uncharacterized protein</fullName>
    </submittedName>
</protein>
<keyword evidence="3" id="KW-1185">Reference proteome</keyword>
<reference evidence="2 3" key="1">
    <citation type="submission" date="2024-02" db="EMBL/GenBank/DDBJ databases">
        <title>De novo assembly and annotation of 12 fungi associated with fruit tree decline syndrome in Ontario, Canada.</title>
        <authorList>
            <person name="Sulman M."/>
            <person name="Ellouze W."/>
            <person name="Ilyukhin E."/>
        </authorList>
    </citation>
    <scope>NUCLEOTIDE SEQUENCE [LARGE SCALE GENOMIC DNA]</scope>
    <source>
        <strain evidence="2 3">M42-189</strain>
    </source>
</reference>
<dbReference type="Proteomes" id="UP001521785">
    <property type="component" value="Unassembled WGS sequence"/>
</dbReference>
<feature type="region of interest" description="Disordered" evidence="1">
    <location>
        <begin position="1"/>
        <end position="21"/>
    </location>
</feature>
<proteinExistence type="predicted"/>
<comment type="caution">
    <text evidence="2">The sequence shown here is derived from an EMBL/GenBank/DDBJ whole genome shotgun (WGS) entry which is preliminary data.</text>
</comment>